<evidence type="ECO:0000313" key="3">
    <source>
        <dbReference type="EMBL" id="MBU9723233.1"/>
    </source>
</evidence>
<dbReference type="Proteomes" id="UP000790580">
    <property type="component" value="Unassembled WGS sequence"/>
</dbReference>
<accession>A0ABS6JXB8</accession>
<evidence type="ECO:0000313" key="4">
    <source>
        <dbReference type="Proteomes" id="UP000790580"/>
    </source>
</evidence>
<dbReference type="EMBL" id="JAHQCR010000073">
    <property type="protein sequence ID" value="MBU9723233.1"/>
    <property type="molecule type" value="Genomic_DNA"/>
</dbReference>
<dbReference type="PANTHER" id="PTHR42776">
    <property type="entry name" value="SERINE PEPTIDASE S9 FAMILY MEMBER"/>
    <property type="match status" value="1"/>
</dbReference>
<dbReference type="InterPro" id="IPR029058">
    <property type="entry name" value="AB_hydrolase_fold"/>
</dbReference>
<feature type="domain" description="Peptidase S9 prolyl oligopeptidase catalytic" evidence="2">
    <location>
        <begin position="380"/>
        <end position="587"/>
    </location>
</feature>
<name>A0ABS6JXB8_9BACI</name>
<dbReference type="PANTHER" id="PTHR42776:SF27">
    <property type="entry name" value="DIPEPTIDYL PEPTIDASE FAMILY MEMBER 6"/>
    <property type="match status" value="1"/>
</dbReference>
<dbReference type="InterPro" id="IPR001375">
    <property type="entry name" value="Peptidase_S9_cat"/>
</dbReference>
<organism evidence="3 4">
    <name type="scientific">Evansella alkalicola</name>
    <dbReference type="NCBI Taxonomy" id="745819"/>
    <lineage>
        <taxon>Bacteria</taxon>
        <taxon>Bacillati</taxon>
        <taxon>Bacillota</taxon>
        <taxon>Bacilli</taxon>
        <taxon>Bacillales</taxon>
        <taxon>Bacillaceae</taxon>
        <taxon>Evansella</taxon>
    </lineage>
</organism>
<keyword evidence="1" id="KW-0378">Hydrolase</keyword>
<dbReference type="SUPFAM" id="SSF69304">
    <property type="entry name" value="Tricorn protease N-terminal domain"/>
    <property type="match status" value="1"/>
</dbReference>
<sequence>MLSKMNLISDEINFDKFSENIYYMVEKDGINCLYSYNLSTKEIKSEYVPSSPWKLINYYKRTGEDTLLLLMRQKKTTHSELWMQNCEGELKFLGPEESEICNQGIYLEKVAGVISNIVNKISGESYLRYIDLSSGMEEDLIKHDGLISIQTISPCGNYVVIIFSEKGFKVKIGVLDLRNRKLIFNSSFSLRVESVVWHFNNEGFYILTNELTEYISIYYVSLDNFLKGNFLNSMEEVYVGKNDIEQLVSLKDGVIFTSNTNGYSTISHLNSSSKIEEIYTNIKGVITGFSLSNDNRKLAFKISTINSPGDICIYNLNSKCIDRLGLNKSKTFYEISLLQKSLTSTGPYLNNYSSNIIAKKKYPAIILLHGGPHKQDRPSFNPLKKLLVKQGFVVICPNISGSTGYGKTYEESILGGWGGQDLDEIKQIYNWLQKQEWVIKDRIFLCGFSYGAYLTLLAVSKLECKFYKAIAISGPVNLLDFINNMPLETQNILQKNVGDSSSEDKRKYLLSNSPSTYITSISCPILIAHGSQDDKINRDSIFKYVKKAISFGKDMTYYEVEGEGHSLSYSNTDINSLLTDCLKFMDSNKYSNT</sequence>
<evidence type="ECO:0000256" key="1">
    <source>
        <dbReference type="ARBA" id="ARBA00022801"/>
    </source>
</evidence>
<reference evidence="3 4" key="1">
    <citation type="submission" date="2021-06" db="EMBL/GenBank/DDBJ databases">
        <title>Bacillus sp. RD4P76, an endophyte from a halophyte.</title>
        <authorList>
            <person name="Sun J.-Q."/>
        </authorList>
    </citation>
    <scope>NUCLEOTIDE SEQUENCE [LARGE SCALE GENOMIC DNA]</scope>
    <source>
        <strain evidence="3 4">JCM 17098</strain>
    </source>
</reference>
<dbReference type="Gene3D" id="3.40.50.1820">
    <property type="entry name" value="alpha/beta hydrolase"/>
    <property type="match status" value="1"/>
</dbReference>
<evidence type="ECO:0000259" key="2">
    <source>
        <dbReference type="Pfam" id="PF00326"/>
    </source>
</evidence>
<dbReference type="RefSeq" id="WP_088073465.1">
    <property type="nucleotide sequence ID" value="NZ_JAHQCR010000073.1"/>
</dbReference>
<comment type="caution">
    <text evidence="3">The sequence shown here is derived from an EMBL/GenBank/DDBJ whole genome shotgun (WGS) entry which is preliminary data.</text>
</comment>
<dbReference type="SUPFAM" id="SSF53474">
    <property type="entry name" value="alpha/beta-Hydrolases"/>
    <property type="match status" value="1"/>
</dbReference>
<dbReference type="Pfam" id="PF00326">
    <property type="entry name" value="Peptidase_S9"/>
    <property type="match status" value="1"/>
</dbReference>
<keyword evidence="4" id="KW-1185">Reference proteome</keyword>
<gene>
    <name evidence="3" type="ORF">KS407_17590</name>
</gene>
<protein>
    <submittedName>
        <fullName evidence="3">Prolyl oligopeptidase family serine peptidase</fullName>
    </submittedName>
</protein>
<proteinExistence type="predicted"/>